<evidence type="ECO:0000256" key="2">
    <source>
        <dbReference type="ARBA" id="ARBA00023015"/>
    </source>
</evidence>
<keyword evidence="3" id="KW-0238">DNA-binding</keyword>
<comment type="subcellular location">
    <subcellularLocation>
        <location evidence="1">Nucleus</location>
    </subcellularLocation>
</comment>
<dbReference type="Pfam" id="PF00319">
    <property type="entry name" value="SRF-TF"/>
    <property type="match status" value="1"/>
</dbReference>
<keyword evidence="4" id="KW-0804">Transcription</keyword>
<dbReference type="AlphaFoldDB" id="A0ABD1H035"/>
<accession>A0ABD1H035</accession>
<evidence type="ECO:0000256" key="5">
    <source>
        <dbReference type="ARBA" id="ARBA00023242"/>
    </source>
</evidence>
<evidence type="ECO:0000256" key="1">
    <source>
        <dbReference type="ARBA" id="ARBA00004123"/>
    </source>
</evidence>
<dbReference type="Proteomes" id="UP001567538">
    <property type="component" value="Unassembled WGS sequence"/>
</dbReference>
<keyword evidence="2" id="KW-0805">Transcription regulation</keyword>
<evidence type="ECO:0000313" key="9">
    <source>
        <dbReference type="Proteomes" id="UP001567538"/>
    </source>
</evidence>
<dbReference type="InterPro" id="IPR036879">
    <property type="entry name" value="TF_MADSbox_sf"/>
</dbReference>
<dbReference type="PROSITE" id="PS50066">
    <property type="entry name" value="MADS_BOX_2"/>
    <property type="match status" value="1"/>
</dbReference>
<proteinExistence type="predicted"/>
<sequence>MELIKNEKLRLLTLKRRNEGLEKKLDQHTTLYDVSACMIICDPATNSTSFWPDDSAQVHSLIDSYKANPSGVRAYIVFDFISKQQKNADEEVVKPQKKNMESK</sequence>
<dbReference type="EMBL" id="JBEAFC010000007">
    <property type="protein sequence ID" value="KAL1549781.1"/>
    <property type="molecule type" value="Genomic_DNA"/>
</dbReference>
<feature type="domain" description="MADS-box" evidence="7">
    <location>
        <begin position="1"/>
        <end position="40"/>
    </location>
</feature>
<evidence type="ECO:0000259" key="7">
    <source>
        <dbReference type="PROSITE" id="PS50066"/>
    </source>
</evidence>
<keyword evidence="5" id="KW-0539">Nucleus</keyword>
<organism evidence="8 9">
    <name type="scientific">Salvia divinorum</name>
    <name type="common">Maria pastora</name>
    <name type="synonym">Diviner's sage</name>
    <dbReference type="NCBI Taxonomy" id="28513"/>
    <lineage>
        <taxon>Eukaryota</taxon>
        <taxon>Viridiplantae</taxon>
        <taxon>Streptophyta</taxon>
        <taxon>Embryophyta</taxon>
        <taxon>Tracheophyta</taxon>
        <taxon>Spermatophyta</taxon>
        <taxon>Magnoliopsida</taxon>
        <taxon>eudicotyledons</taxon>
        <taxon>Gunneridae</taxon>
        <taxon>Pentapetalae</taxon>
        <taxon>asterids</taxon>
        <taxon>lamiids</taxon>
        <taxon>Lamiales</taxon>
        <taxon>Lamiaceae</taxon>
        <taxon>Nepetoideae</taxon>
        <taxon>Mentheae</taxon>
        <taxon>Salviinae</taxon>
        <taxon>Salvia</taxon>
        <taxon>Salvia subgen. Calosphace</taxon>
    </lineage>
</organism>
<name>A0ABD1H035_SALDI</name>
<feature type="coiled-coil region" evidence="6">
    <location>
        <begin position="4"/>
        <end position="31"/>
    </location>
</feature>
<keyword evidence="6" id="KW-0175">Coiled coil</keyword>
<dbReference type="GO" id="GO:0003677">
    <property type="term" value="F:DNA binding"/>
    <property type="evidence" value="ECO:0007669"/>
    <property type="project" value="UniProtKB-KW"/>
</dbReference>
<dbReference type="InterPro" id="IPR002100">
    <property type="entry name" value="TF_MADSbox"/>
</dbReference>
<dbReference type="Gene3D" id="3.40.1810.10">
    <property type="entry name" value="Transcription factor, MADS-box"/>
    <property type="match status" value="1"/>
</dbReference>
<protein>
    <recommendedName>
        <fullName evidence="7">MADS-box domain-containing protein</fullName>
    </recommendedName>
</protein>
<evidence type="ECO:0000256" key="3">
    <source>
        <dbReference type="ARBA" id="ARBA00023125"/>
    </source>
</evidence>
<comment type="caution">
    <text evidence="8">The sequence shown here is derived from an EMBL/GenBank/DDBJ whole genome shotgun (WGS) entry which is preliminary data.</text>
</comment>
<evidence type="ECO:0000256" key="4">
    <source>
        <dbReference type="ARBA" id="ARBA00023163"/>
    </source>
</evidence>
<evidence type="ECO:0000313" key="8">
    <source>
        <dbReference type="EMBL" id="KAL1549781.1"/>
    </source>
</evidence>
<gene>
    <name evidence="8" type="ORF">AAHA92_17834</name>
</gene>
<evidence type="ECO:0000256" key="6">
    <source>
        <dbReference type="SAM" id="Coils"/>
    </source>
</evidence>
<keyword evidence="9" id="KW-1185">Reference proteome</keyword>
<reference evidence="8 9" key="1">
    <citation type="submission" date="2024-06" db="EMBL/GenBank/DDBJ databases">
        <title>A chromosome level genome sequence of Diviner's sage (Salvia divinorum).</title>
        <authorList>
            <person name="Ford S.A."/>
            <person name="Ro D.-K."/>
            <person name="Ness R.W."/>
            <person name="Phillips M.A."/>
        </authorList>
    </citation>
    <scope>NUCLEOTIDE SEQUENCE [LARGE SCALE GENOMIC DNA]</scope>
    <source>
        <strain evidence="8">SAF-2024a</strain>
        <tissue evidence="8">Leaf</tissue>
    </source>
</reference>
<dbReference type="SUPFAM" id="SSF55455">
    <property type="entry name" value="SRF-like"/>
    <property type="match status" value="1"/>
</dbReference>
<dbReference type="GO" id="GO:0005634">
    <property type="term" value="C:nucleus"/>
    <property type="evidence" value="ECO:0007669"/>
    <property type="project" value="UniProtKB-SubCell"/>
</dbReference>